<dbReference type="Gene3D" id="1.10.357.10">
    <property type="entry name" value="Tetracycline Repressor, domain 2"/>
    <property type="match status" value="1"/>
</dbReference>
<organism evidence="6 7">
    <name type="scientific">Shewanella zhuhaiensis</name>
    <dbReference type="NCBI Taxonomy" id="2919576"/>
    <lineage>
        <taxon>Bacteria</taxon>
        <taxon>Pseudomonadati</taxon>
        <taxon>Pseudomonadota</taxon>
        <taxon>Gammaproteobacteria</taxon>
        <taxon>Alteromonadales</taxon>
        <taxon>Shewanellaceae</taxon>
        <taxon>Shewanella</taxon>
    </lineage>
</organism>
<evidence type="ECO:0000256" key="1">
    <source>
        <dbReference type="ARBA" id="ARBA00023015"/>
    </source>
</evidence>
<keyword evidence="2 4" id="KW-0238">DNA-binding</keyword>
<keyword evidence="7" id="KW-1185">Reference proteome</keyword>
<comment type="caution">
    <text evidence="6">The sequence shown here is derived from an EMBL/GenBank/DDBJ whole genome shotgun (WGS) entry which is preliminary data.</text>
</comment>
<keyword evidence="3" id="KW-0804">Transcription</keyword>
<dbReference type="PRINTS" id="PR00455">
    <property type="entry name" value="HTHTETR"/>
</dbReference>
<dbReference type="GO" id="GO:0003700">
    <property type="term" value="F:DNA-binding transcription factor activity"/>
    <property type="evidence" value="ECO:0007669"/>
    <property type="project" value="TreeGrafter"/>
</dbReference>
<dbReference type="InterPro" id="IPR039536">
    <property type="entry name" value="TetR_C_Proteobacteria"/>
</dbReference>
<dbReference type="RefSeq" id="WP_240590265.1">
    <property type="nucleotide sequence ID" value="NZ_JAKUDL010000002.1"/>
</dbReference>
<dbReference type="Proteomes" id="UP001297581">
    <property type="component" value="Unassembled WGS sequence"/>
</dbReference>
<dbReference type="InterPro" id="IPR009057">
    <property type="entry name" value="Homeodomain-like_sf"/>
</dbReference>
<keyword evidence="1" id="KW-0805">Transcription regulation</keyword>
<accession>A0AAJ1EZS6</accession>
<gene>
    <name evidence="6" type="ORF">MJ923_05630</name>
</gene>
<name>A0AAJ1EZS6_9GAMM</name>
<dbReference type="Pfam" id="PF00440">
    <property type="entry name" value="TetR_N"/>
    <property type="match status" value="1"/>
</dbReference>
<sequence>MISSQTVSLSRSEQKRAAILEAAISLFCGQGFPNTSMDEVAKKAGVSKQTVYSHFGNKDELFVASIESKCVMHDITPDMLADVVHPERVLTQFAARFGAMIVSEEALTVYRACVSQADTHPEVSKLYFAGGPSVMLALLSDYFRRVEAEGKYRFGDTRHAAIRLCLMLFGERRLRLELGMPIEDSDEERSRYLDETISMFLRAARE</sequence>
<dbReference type="SUPFAM" id="SSF46689">
    <property type="entry name" value="Homeodomain-like"/>
    <property type="match status" value="1"/>
</dbReference>
<dbReference type="InterPro" id="IPR001647">
    <property type="entry name" value="HTH_TetR"/>
</dbReference>
<feature type="domain" description="HTH tetR-type" evidence="5">
    <location>
        <begin position="13"/>
        <end position="73"/>
    </location>
</feature>
<dbReference type="PANTHER" id="PTHR30055:SF146">
    <property type="entry name" value="HTH-TYPE TRANSCRIPTIONAL DUAL REGULATOR CECR"/>
    <property type="match status" value="1"/>
</dbReference>
<dbReference type="Pfam" id="PF14246">
    <property type="entry name" value="TetR_C_7"/>
    <property type="match status" value="1"/>
</dbReference>
<dbReference type="PANTHER" id="PTHR30055">
    <property type="entry name" value="HTH-TYPE TRANSCRIPTIONAL REGULATOR RUTR"/>
    <property type="match status" value="1"/>
</dbReference>
<dbReference type="AlphaFoldDB" id="A0AAJ1EZS6"/>
<dbReference type="PROSITE" id="PS50977">
    <property type="entry name" value="HTH_TETR_2"/>
    <property type="match status" value="1"/>
</dbReference>
<evidence type="ECO:0000259" key="5">
    <source>
        <dbReference type="PROSITE" id="PS50977"/>
    </source>
</evidence>
<dbReference type="FunFam" id="1.10.10.60:FF:000141">
    <property type="entry name" value="TetR family transcriptional regulator"/>
    <property type="match status" value="1"/>
</dbReference>
<evidence type="ECO:0000256" key="3">
    <source>
        <dbReference type="ARBA" id="ARBA00023163"/>
    </source>
</evidence>
<dbReference type="EMBL" id="JAKUDL010000002">
    <property type="protein sequence ID" value="MCH4293782.1"/>
    <property type="molecule type" value="Genomic_DNA"/>
</dbReference>
<protein>
    <submittedName>
        <fullName evidence="6">TetR/AcrR family transcriptional regulator</fullName>
    </submittedName>
</protein>
<evidence type="ECO:0000313" key="6">
    <source>
        <dbReference type="EMBL" id="MCH4293782.1"/>
    </source>
</evidence>
<evidence type="ECO:0000256" key="4">
    <source>
        <dbReference type="PROSITE-ProRule" id="PRU00335"/>
    </source>
</evidence>
<dbReference type="InterPro" id="IPR050109">
    <property type="entry name" value="HTH-type_TetR-like_transc_reg"/>
</dbReference>
<proteinExistence type="predicted"/>
<evidence type="ECO:0000313" key="7">
    <source>
        <dbReference type="Proteomes" id="UP001297581"/>
    </source>
</evidence>
<evidence type="ECO:0000256" key="2">
    <source>
        <dbReference type="ARBA" id="ARBA00023125"/>
    </source>
</evidence>
<feature type="DNA-binding region" description="H-T-H motif" evidence="4">
    <location>
        <begin position="36"/>
        <end position="55"/>
    </location>
</feature>
<reference evidence="6 7" key="1">
    <citation type="submission" date="2022-02" db="EMBL/GenBank/DDBJ databases">
        <title>The genome sequence of Shewanella sp. 3B26.</title>
        <authorList>
            <person name="Du J."/>
        </authorList>
    </citation>
    <scope>NUCLEOTIDE SEQUENCE [LARGE SCALE GENOMIC DNA]</scope>
    <source>
        <strain evidence="6 7">3B26</strain>
    </source>
</reference>
<dbReference type="GO" id="GO:0000976">
    <property type="term" value="F:transcription cis-regulatory region binding"/>
    <property type="evidence" value="ECO:0007669"/>
    <property type="project" value="TreeGrafter"/>
</dbReference>